<name>A0A6J7E2A8_9ZZZZ</name>
<dbReference type="Pfam" id="PF00535">
    <property type="entry name" value="Glycos_transf_2"/>
    <property type="match status" value="1"/>
</dbReference>
<dbReference type="PANTHER" id="PTHR43179:SF7">
    <property type="entry name" value="RHAMNOSYLTRANSFERASE WBBL"/>
    <property type="match status" value="1"/>
</dbReference>
<dbReference type="InterPro" id="IPR001173">
    <property type="entry name" value="Glyco_trans_2-like"/>
</dbReference>
<sequence>MFSALLQIDGSGYFLRERFNAELGATGSWKAALFRRFVPANSWRLRIFVGVIVRLLMLRRRWRNRHGMPVHRIGPSVEAVTRVERDTRTIGFSDPGPVEVVIIIPVYNNWSMTATCLRSLMMTSVATPYRIVVVDDGSTDETPERLAEIGGITNLRLTENVGFLRAVHAGFDAVSEPWVILLNNDTVVTDGWVDALVDLARADETVGVVGAKLLFPDGGLQEAGSLIFATGSGVNYGKGDQAERGWYNFPREVDYCSGAGILIRHSVWRSTGGFDLAFAPAYYEETDFAFAVRRAGYRVMYQPKAEIYHFEGATYGTDESPKKRALMSINRERLITKWSTELSTHLQPAIGHRVGQAWRTPRGRILVVDSSVPQTDKDSGSIRMFELVRILRQMGFAVTFLSMRGVFGEPYVGALRDLEVEVLDGRANYAPEIARLGPVLQLAILSRPEDASKTEPLVRHFAPQAKIIYDTVDLHYVREARRAEIENDPAIAAIAEQYRVMELGLVTRCDATLVVTDTELGILGDVVPDADVRVVSNVHSPLPRVHGFRDRRDIMFVGNFNHLPNRDAVVWFVEEVFPRVQAAIPAVQFNVVGSHLPDEIAALARPGVNIVGWVQDLGPLYDAIRLVVAPLRYGAGIKGKLGESASHGVPFVCTTIAIEGTLMTSGRDCLAADEPEAFAEAVIALYGDEATWESISANVQRAIDAQCAPEVARAALEALFSSFGL</sequence>
<dbReference type="EMBL" id="CAFBLN010000040">
    <property type="protein sequence ID" value="CAB4873893.1"/>
    <property type="molecule type" value="Genomic_DNA"/>
</dbReference>
<organism evidence="2">
    <name type="scientific">freshwater metagenome</name>
    <dbReference type="NCBI Taxonomy" id="449393"/>
    <lineage>
        <taxon>unclassified sequences</taxon>
        <taxon>metagenomes</taxon>
        <taxon>ecological metagenomes</taxon>
    </lineage>
</organism>
<feature type="domain" description="Glycosyltransferase 2-like" evidence="1">
    <location>
        <begin position="102"/>
        <end position="236"/>
    </location>
</feature>
<dbReference type="PANTHER" id="PTHR43179">
    <property type="entry name" value="RHAMNOSYLTRANSFERASE WBBL"/>
    <property type="match status" value="1"/>
</dbReference>
<protein>
    <submittedName>
        <fullName evidence="2">Unannotated protein</fullName>
    </submittedName>
</protein>
<dbReference type="Pfam" id="PF13692">
    <property type="entry name" value="Glyco_trans_1_4"/>
    <property type="match status" value="1"/>
</dbReference>
<dbReference type="SUPFAM" id="SSF53448">
    <property type="entry name" value="Nucleotide-diphospho-sugar transferases"/>
    <property type="match status" value="1"/>
</dbReference>
<reference evidence="2" key="1">
    <citation type="submission" date="2020-05" db="EMBL/GenBank/DDBJ databases">
        <authorList>
            <person name="Chiriac C."/>
            <person name="Salcher M."/>
            <person name="Ghai R."/>
            <person name="Kavagutti S V."/>
        </authorList>
    </citation>
    <scope>NUCLEOTIDE SEQUENCE</scope>
</reference>
<gene>
    <name evidence="2" type="ORF">UFOPK3381_00964</name>
</gene>
<dbReference type="Gene3D" id="3.90.550.10">
    <property type="entry name" value="Spore Coat Polysaccharide Biosynthesis Protein SpsA, Chain A"/>
    <property type="match status" value="1"/>
</dbReference>
<evidence type="ECO:0000313" key="2">
    <source>
        <dbReference type="EMBL" id="CAB4873893.1"/>
    </source>
</evidence>
<accession>A0A6J7E2A8</accession>
<dbReference type="CDD" id="cd03801">
    <property type="entry name" value="GT4_PimA-like"/>
    <property type="match status" value="1"/>
</dbReference>
<dbReference type="CDD" id="cd04186">
    <property type="entry name" value="GT_2_like_c"/>
    <property type="match status" value="1"/>
</dbReference>
<dbReference type="AlphaFoldDB" id="A0A6J7E2A8"/>
<proteinExistence type="predicted"/>
<dbReference type="Gene3D" id="3.40.50.2000">
    <property type="entry name" value="Glycogen Phosphorylase B"/>
    <property type="match status" value="1"/>
</dbReference>
<dbReference type="InterPro" id="IPR029044">
    <property type="entry name" value="Nucleotide-diphossugar_trans"/>
</dbReference>
<evidence type="ECO:0000259" key="1">
    <source>
        <dbReference type="Pfam" id="PF00535"/>
    </source>
</evidence>
<dbReference type="SUPFAM" id="SSF53756">
    <property type="entry name" value="UDP-Glycosyltransferase/glycogen phosphorylase"/>
    <property type="match status" value="1"/>
</dbReference>